<comment type="caution">
    <text evidence="2">The sequence shown here is derived from an EMBL/GenBank/DDBJ whole genome shotgun (WGS) entry which is preliminary data.</text>
</comment>
<proteinExistence type="predicted"/>
<dbReference type="AlphaFoldDB" id="A0A5B7GHH5"/>
<reference evidence="2 3" key="1">
    <citation type="submission" date="2019-05" db="EMBL/GenBank/DDBJ databases">
        <title>Another draft genome of Portunus trituberculatus and its Hox gene families provides insights of decapod evolution.</title>
        <authorList>
            <person name="Jeong J.-H."/>
            <person name="Song I."/>
            <person name="Kim S."/>
            <person name="Choi T."/>
            <person name="Kim D."/>
            <person name="Ryu S."/>
            <person name="Kim W."/>
        </authorList>
    </citation>
    <scope>NUCLEOTIDE SEQUENCE [LARGE SCALE GENOMIC DNA]</scope>
    <source>
        <tissue evidence="2">Muscle</tissue>
    </source>
</reference>
<sequence length="85" mass="7689">MCTWRRAAGGSSSGGGGSGGRGGSGEGGGGGGGGVTLQGRDGCGRRRGEGVLPSARGATAVPGAAAPARGGPRQPAGVSVSASPK</sequence>
<evidence type="ECO:0000313" key="3">
    <source>
        <dbReference type="Proteomes" id="UP000324222"/>
    </source>
</evidence>
<organism evidence="2 3">
    <name type="scientific">Portunus trituberculatus</name>
    <name type="common">Swimming crab</name>
    <name type="synonym">Neptunus trituberculatus</name>
    <dbReference type="NCBI Taxonomy" id="210409"/>
    <lineage>
        <taxon>Eukaryota</taxon>
        <taxon>Metazoa</taxon>
        <taxon>Ecdysozoa</taxon>
        <taxon>Arthropoda</taxon>
        <taxon>Crustacea</taxon>
        <taxon>Multicrustacea</taxon>
        <taxon>Malacostraca</taxon>
        <taxon>Eumalacostraca</taxon>
        <taxon>Eucarida</taxon>
        <taxon>Decapoda</taxon>
        <taxon>Pleocyemata</taxon>
        <taxon>Brachyura</taxon>
        <taxon>Eubrachyura</taxon>
        <taxon>Portunoidea</taxon>
        <taxon>Portunidae</taxon>
        <taxon>Portuninae</taxon>
        <taxon>Portunus</taxon>
    </lineage>
</organism>
<keyword evidence="3" id="KW-1185">Reference proteome</keyword>
<name>A0A5B7GHH5_PORTR</name>
<feature type="compositionally biased region" description="Low complexity" evidence="1">
    <location>
        <begin position="55"/>
        <end position="77"/>
    </location>
</feature>
<feature type="region of interest" description="Disordered" evidence="1">
    <location>
        <begin position="1"/>
        <end position="85"/>
    </location>
</feature>
<gene>
    <name evidence="2" type="ORF">E2C01_050957</name>
</gene>
<dbReference type="EMBL" id="VSRR010014409">
    <property type="protein sequence ID" value="MPC56989.1"/>
    <property type="molecule type" value="Genomic_DNA"/>
</dbReference>
<evidence type="ECO:0000256" key="1">
    <source>
        <dbReference type="SAM" id="MobiDB-lite"/>
    </source>
</evidence>
<feature type="compositionally biased region" description="Gly residues" evidence="1">
    <location>
        <begin position="11"/>
        <end position="36"/>
    </location>
</feature>
<accession>A0A5B7GHH5</accession>
<evidence type="ECO:0000313" key="2">
    <source>
        <dbReference type="EMBL" id="MPC56989.1"/>
    </source>
</evidence>
<protein>
    <submittedName>
        <fullName evidence="2">Uncharacterized protein</fullName>
    </submittedName>
</protein>
<dbReference type="Proteomes" id="UP000324222">
    <property type="component" value="Unassembled WGS sequence"/>
</dbReference>